<keyword evidence="2" id="KW-1185">Reference proteome</keyword>
<evidence type="ECO:0000313" key="2">
    <source>
        <dbReference type="Proteomes" id="UP000032352"/>
    </source>
</evidence>
<organism evidence="1 2">
    <name type="scientific">Thalassomonas viridans</name>
    <dbReference type="NCBI Taxonomy" id="137584"/>
    <lineage>
        <taxon>Bacteria</taxon>
        <taxon>Pseudomonadati</taxon>
        <taxon>Pseudomonadota</taxon>
        <taxon>Gammaproteobacteria</taxon>
        <taxon>Alteromonadales</taxon>
        <taxon>Colwelliaceae</taxon>
        <taxon>Thalassomonas</taxon>
    </lineage>
</organism>
<dbReference type="Proteomes" id="UP000032352">
    <property type="component" value="Chromosome"/>
</dbReference>
<dbReference type="KEGG" id="tvd:SG34_005620"/>
<proteinExistence type="predicted"/>
<sequence length="51" mass="5811">MKLQLKKKHLKSLSKDKKSLPVEMTKHIAGAARFSEDSCACIPTDRHQFLD</sequence>
<dbReference type="EMBL" id="CP059733">
    <property type="protein sequence ID" value="WDE06400.1"/>
    <property type="molecule type" value="Genomic_DNA"/>
</dbReference>
<gene>
    <name evidence="1" type="ORF">SG34_005620</name>
</gene>
<reference evidence="1 2" key="1">
    <citation type="journal article" date="2015" name="Genome Announc.">
        <title>Draft Genome Sequences of Marine Isolates of Thalassomonas viridans and Thalassomonas actiniarum.</title>
        <authorList>
            <person name="Olonade I."/>
            <person name="van Zyl L.J."/>
            <person name="Trindade M."/>
        </authorList>
    </citation>
    <scope>NUCLEOTIDE SEQUENCE [LARGE SCALE GENOMIC DNA]</scope>
    <source>
        <strain evidence="1 2">XOM25</strain>
    </source>
</reference>
<dbReference type="RefSeq" id="WP_161797886.1">
    <property type="nucleotide sequence ID" value="NZ_CP059733.1"/>
</dbReference>
<accession>A0AAE9Z4B0</accession>
<protein>
    <submittedName>
        <fullName evidence="1">Uncharacterized protein</fullName>
    </submittedName>
</protein>
<evidence type="ECO:0000313" key="1">
    <source>
        <dbReference type="EMBL" id="WDE06400.1"/>
    </source>
</evidence>
<dbReference type="AlphaFoldDB" id="A0AAE9Z4B0"/>
<name>A0AAE9Z4B0_9GAMM</name>
<reference evidence="1 2" key="2">
    <citation type="journal article" date="2022" name="Mar. Drugs">
        <title>Bioassay-Guided Fractionation Leads to the Detection of Cholic Acid Generated by the Rare Thalassomonas sp.</title>
        <authorList>
            <person name="Pheiffer F."/>
            <person name="Schneider Y.K."/>
            <person name="Hansen E.H."/>
            <person name="Andersen J.H."/>
            <person name="Isaksson J."/>
            <person name="Busche T."/>
            <person name="R C."/>
            <person name="Kalinowski J."/>
            <person name="Zyl L.V."/>
            <person name="Trindade M."/>
        </authorList>
    </citation>
    <scope>NUCLEOTIDE SEQUENCE [LARGE SCALE GENOMIC DNA]</scope>
    <source>
        <strain evidence="1 2">XOM25</strain>
    </source>
</reference>